<evidence type="ECO:0000313" key="2">
    <source>
        <dbReference type="EMBL" id="MBC3394283.1"/>
    </source>
</evidence>
<protein>
    <submittedName>
        <fullName evidence="2">Uncharacterized protein</fullName>
    </submittedName>
</protein>
<name>A0A923FKQ3_9PSED</name>
<proteinExistence type="predicted"/>
<sequence length="163" mass="18518">MRSEEADLVNKLSARLSEEIENLPRDGKDHELTIKIKGNRGHINLGHQTFDIKTAKEPPPAGSDRARECPQCRRCTWRYTQLCMHCDYNLQRHDEVTEHAKEQARKERLNLQTLKICISCVAIAVLIFIASDYLPVTLKPWAVTLTGVLGLFAFMLTTASKKS</sequence>
<keyword evidence="1" id="KW-0472">Membrane</keyword>
<keyword evidence="1" id="KW-1133">Transmembrane helix</keyword>
<organism evidence="2">
    <name type="scientific">Pseudomonas marvdashtae</name>
    <dbReference type="NCBI Taxonomy" id="2745500"/>
    <lineage>
        <taxon>Bacteria</taxon>
        <taxon>Pseudomonadati</taxon>
        <taxon>Pseudomonadota</taxon>
        <taxon>Gammaproteobacteria</taxon>
        <taxon>Pseudomonadales</taxon>
        <taxon>Pseudomonadaceae</taxon>
        <taxon>Pseudomonas</taxon>
    </lineage>
</organism>
<reference evidence="3" key="3">
    <citation type="submission" date="2021-06" db="EMBL/GenBank/DDBJ databases">
        <title>Updating the genus Pseudomonas: Description of 43 new species and partition of the Pseudomonas putida group.</title>
        <authorList>
            <person name="Girard L."/>
            <person name="Lood C."/>
            <person name="Vandamme P."/>
            <person name="Rokni-Zadeh H."/>
            <person name="Van Noort V."/>
            <person name="Hofte M."/>
            <person name="Lavigne R."/>
            <person name="De Mot R."/>
        </authorList>
    </citation>
    <scope>NUCLEOTIDE SEQUENCE</scope>
    <source>
        <strain evidence="3">SWRI102</strain>
    </source>
</reference>
<evidence type="ECO:0000313" key="4">
    <source>
        <dbReference type="Proteomes" id="UP000659438"/>
    </source>
</evidence>
<dbReference type="AlphaFoldDB" id="A0A923FKQ3"/>
<comment type="caution">
    <text evidence="2">The sequence shown here is derived from an EMBL/GenBank/DDBJ whole genome shotgun (WGS) entry which is preliminary data.</text>
</comment>
<evidence type="ECO:0000256" key="1">
    <source>
        <dbReference type="SAM" id="Phobius"/>
    </source>
</evidence>
<feature type="transmembrane region" description="Helical" evidence="1">
    <location>
        <begin position="113"/>
        <end position="134"/>
    </location>
</feature>
<evidence type="ECO:0000313" key="3">
    <source>
        <dbReference type="EMBL" id="MBV4551738.1"/>
    </source>
</evidence>
<keyword evidence="4" id="KW-1185">Reference proteome</keyword>
<reference evidence="2" key="2">
    <citation type="submission" date="2020-07" db="EMBL/GenBank/DDBJ databases">
        <authorList>
            <person name="Lood C."/>
            <person name="Girard L."/>
        </authorList>
    </citation>
    <scope>NUCLEOTIDE SEQUENCE</scope>
    <source>
        <strain evidence="2">SWRI102</strain>
    </source>
</reference>
<reference evidence="2 4" key="1">
    <citation type="journal article" date="2020" name="Microorganisms">
        <title>Reliable Identification of Environmental Pseudomonas Isolates Using the rpoD Gene.</title>
        <authorList>
            <consortium name="The Broad Institute Genome Sequencing Platform"/>
            <person name="Girard L."/>
            <person name="Lood C."/>
            <person name="Rokni-Zadeh H."/>
            <person name="van Noort V."/>
            <person name="Lavigne R."/>
            <person name="De Mot R."/>
        </authorList>
    </citation>
    <scope>NUCLEOTIDE SEQUENCE</scope>
    <source>
        <strain evidence="2 4">SWRI102</strain>
    </source>
</reference>
<feature type="transmembrane region" description="Helical" evidence="1">
    <location>
        <begin position="140"/>
        <end position="159"/>
    </location>
</feature>
<dbReference type="Proteomes" id="UP000659438">
    <property type="component" value="Unassembled WGS sequence"/>
</dbReference>
<dbReference type="EMBL" id="JABWQX020000001">
    <property type="protein sequence ID" value="MBV4551738.1"/>
    <property type="molecule type" value="Genomic_DNA"/>
</dbReference>
<accession>A0A923FKQ3</accession>
<dbReference type="RefSeq" id="WP_186642572.1">
    <property type="nucleotide sequence ID" value="NZ_JABWQX020000001.1"/>
</dbReference>
<dbReference type="EMBL" id="JABWQX010000001">
    <property type="protein sequence ID" value="MBC3394283.1"/>
    <property type="molecule type" value="Genomic_DNA"/>
</dbReference>
<keyword evidence="1" id="KW-0812">Transmembrane</keyword>
<gene>
    <name evidence="3" type="ORF">HU742_011380</name>
    <name evidence="2" type="ORF">HU742_03635</name>
</gene>